<evidence type="ECO:0000256" key="6">
    <source>
        <dbReference type="ARBA" id="ARBA00023136"/>
    </source>
</evidence>
<sequence length="453" mass="47502">MRASATAIILGGALLGLAGCGGTPFPAMPGMSGLSDLTTRFATGPDAAMRRLAPETDGTSATGAQDRDRSDAASPIIAELATRRSVLEPGSPYAEIAGRVLASGARVEAAELEVAQLRARAADWNWLPTLGPTVSLSALGDVVADLVLNQVLFDNGRKRAERDLARAEVERAAVRLSDSTNARVADALRLQIRAAEGRETATHFAAAHKDMAHFEWVMSERVKGGVSNRSDLVVLRQKLADIAADRDRATEDAARAEAELAQMADGAGNIRGIGTLSGPVADATPLGVLMARADRDKTEAEARIARSGFLPGLGFEASARSGQGGLTAALPNGVGIGTGAALKATEASITAAEERILAAREEAAREEAGLLREIAALERQVAEAQDLARQAKTTLDLFQRQYEGGQRRVMEVVGVYETFADATARALRLKYDHARAEVALARLRGVLADGAAI</sequence>
<evidence type="ECO:0000256" key="2">
    <source>
        <dbReference type="ARBA" id="ARBA00007613"/>
    </source>
</evidence>
<dbReference type="Pfam" id="PF02321">
    <property type="entry name" value="OEP"/>
    <property type="match status" value="1"/>
</dbReference>
<dbReference type="Proteomes" id="UP000186684">
    <property type="component" value="Unassembled WGS sequence"/>
</dbReference>
<evidence type="ECO:0000256" key="8">
    <source>
        <dbReference type="SAM" id="Coils"/>
    </source>
</evidence>
<keyword evidence="11" id="KW-1185">Reference proteome</keyword>
<dbReference type="PANTHER" id="PTHR30026:SF20">
    <property type="entry name" value="OUTER MEMBRANE PROTEIN TOLC"/>
    <property type="match status" value="1"/>
</dbReference>
<dbReference type="PROSITE" id="PS51257">
    <property type="entry name" value="PROKAR_LIPOPROTEIN"/>
    <property type="match status" value="1"/>
</dbReference>
<keyword evidence="6" id="KW-0472">Membrane</keyword>
<feature type="coiled-coil region" evidence="8">
    <location>
        <begin position="342"/>
        <end position="401"/>
    </location>
</feature>
<feature type="region of interest" description="Disordered" evidence="9">
    <location>
        <begin position="48"/>
        <end position="71"/>
    </location>
</feature>
<dbReference type="AlphaFoldDB" id="A0A1N7M8D7"/>
<keyword evidence="3" id="KW-0813">Transport</keyword>
<evidence type="ECO:0000313" key="10">
    <source>
        <dbReference type="EMBL" id="SIS82386.1"/>
    </source>
</evidence>
<dbReference type="STRING" id="633194.SAMN05421759_10481"/>
<evidence type="ECO:0000256" key="3">
    <source>
        <dbReference type="ARBA" id="ARBA00022448"/>
    </source>
</evidence>
<organism evidence="10 11">
    <name type="scientific">Roseivivax lentus</name>
    <dbReference type="NCBI Taxonomy" id="633194"/>
    <lineage>
        <taxon>Bacteria</taxon>
        <taxon>Pseudomonadati</taxon>
        <taxon>Pseudomonadota</taxon>
        <taxon>Alphaproteobacteria</taxon>
        <taxon>Rhodobacterales</taxon>
        <taxon>Roseobacteraceae</taxon>
        <taxon>Roseivivax</taxon>
    </lineage>
</organism>
<keyword evidence="4" id="KW-1134">Transmembrane beta strand</keyword>
<dbReference type="InterPro" id="IPR051906">
    <property type="entry name" value="TolC-like"/>
</dbReference>
<dbReference type="GO" id="GO:0015288">
    <property type="term" value="F:porin activity"/>
    <property type="evidence" value="ECO:0007669"/>
    <property type="project" value="TreeGrafter"/>
</dbReference>
<evidence type="ECO:0000256" key="1">
    <source>
        <dbReference type="ARBA" id="ARBA00004442"/>
    </source>
</evidence>
<dbReference type="SUPFAM" id="SSF56954">
    <property type="entry name" value="Outer membrane efflux proteins (OEP)"/>
    <property type="match status" value="1"/>
</dbReference>
<reference evidence="11" key="1">
    <citation type="submission" date="2017-01" db="EMBL/GenBank/DDBJ databases">
        <authorList>
            <person name="Varghese N."/>
            <person name="Submissions S."/>
        </authorList>
    </citation>
    <scope>NUCLEOTIDE SEQUENCE [LARGE SCALE GENOMIC DNA]</scope>
    <source>
        <strain evidence="11">DSM 29430</strain>
    </source>
</reference>
<keyword evidence="7" id="KW-0998">Cell outer membrane</keyword>
<evidence type="ECO:0000256" key="7">
    <source>
        <dbReference type="ARBA" id="ARBA00023237"/>
    </source>
</evidence>
<dbReference type="OrthoDB" id="7790365at2"/>
<keyword evidence="8" id="KW-0175">Coiled coil</keyword>
<dbReference type="PANTHER" id="PTHR30026">
    <property type="entry name" value="OUTER MEMBRANE PROTEIN TOLC"/>
    <property type="match status" value="1"/>
</dbReference>
<evidence type="ECO:0000256" key="9">
    <source>
        <dbReference type="SAM" id="MobiDB-lite"/>
    </source>
</evidence>
<gene>
    <name evidence="10" type="ORF">SAMN05421759_10481</name>
</gene>
<dbReference type="GO" id="GO:1990281">
    <property type="term" value="C:efflux pump complex"/>
    <property type="evidence" value="ECO:0007669"/>
    <property type="project" value="TreeGrafter"/>
</dbReference>
<proteinExistence type="inferred from homology"/>
<evidence type="ECO:0000313" key="11">
    <source>
        <dbReference type="Proteomes" id="UP000186684"/>
    </source>
</evidence>
<comment type="subcellular location">
    <subcellularLocation>
        <location evidence="1">Cell outer membrane</location>
    </subcellularLocation>
</comment>
<dbReference type="InterPro" id="IPR003423">
    <property type="entry name" value="OMP_efflux"/>
</dbReference>
<name>A0A1N7M8D7_9RHOB</name>
<dbReference type="EMBL" id="FTOQ01000004">
    <property type="protein sequence ID" value="SIS82386.1"/>
    <property type="molecule type" value="Genomic_DNA"/>
</dbReference>
<dbReference type="RefSeq" id="WP_076447332.1">
    <property type="nucleotide sequence ID" value="NZ_FTOQ01000004.1"/>
</dbReference>
<keyword evidence="5" id="KW-0812">Transmembrane</keyword>
<feature type="coiled-coil region" evidence="8">
    <location>
        <begin position="239"/>
        <end position="266"/>
    </location>
</feature>
<accession>A0A1N7M8D7</accession>
<evidence type="ECO:0000256" key="4">
    <source>
        <dbReference type="ARBA" id="ARBA00022452"/>
    </source>
</evidence>
<evidence type="ECO:0000256" key="5">
    <source>
        <dbReference type="ARBA" id="ARBA00022692"/>
    </source>
</evidence>
<dbReference type="GO" id="GO:0009279">
    <property type="term" value="C:cell outer membrane"/>
    <property type="evidence" value="ECO:0007669"/>
    <property type="project" value="UniProtKB-SubCell"/>
</dbReference>
<dbReference type="GO" id="GO:0015562">
    <property type="term" value="F:efflux transmembrane transporter activity"/>
    <property type="evidence" value="ECO:0007669"/>
    <property type="project" value="InterPro"/>
</dbReference>
<comment type="similarity">
    <text evidence="2">Belongs to the outer membrane factor (OMF) (TC 1.B.17) family.</text>
</comment>
<protein>
    <submittedName>
        <fullName evidence="10">Outer membrane protein, adhesin transport system</fullName>
    </submittedName>
</protein>
<dbReference type="Gene3D" id="1.20.1600.10">
    <property type="entry name" value="Outer membrane efflux proteins (OEP)"/>
    <property type="match status" value="2"/>
</dbReference>